<dbReference type="EMBL" id="JAUNZN010000020">
    <property type="protein sequence ID" value="KAK4809646.1"/>
    <property type="molecule type" value="Genomic_DNA"/>
</dbReference>
<proteinExistence type="predicted"/>
<keyword evidence="2" id="KW-1185">Reference proteome</keyword>
<dbReference type="PANTHER" id="PTHR33332">
    <property type="entry name" value="REVERSE TRANSCRIPTASE DOMAIN-CONTAINING PROTEIN"/>
    <property type="match status" value="1"/>
</dbReference>
<protein>
    <submittedName>
        <fullName evidence="1">Uncharacterized protein</fullName>
    </submittedName>
</protein>
<accession>A0AAN7NDN6</accession>
<dbReference type="Proteomes" id="UP001333110">
    <property type="component" value="Unassembled WGS sequence"/>
</dbReference>
<reference evidence="1 2" key="1">
    <citation type="journal article" date="2023" name="J. Hered.">
        <title>Chromosome-level genome of the wood stork (Mycteria americana) provides insight into avian chromosome evolution.</title>
        <authorList>
            <person name="Flamio R. Jr."/>
            <person name="Ramstad K.M."/>
        </authorList>
    </citation>
    <scope>NUCLEOTIDE SEQUENCE [LARGE SCALE GENOMIC DNA]</scope>
    <source>
        <strain evidence="1">JAX WOST 10</strain>
    </source>
</reference>
<name>A0AAN7NDN6_MYCAM</name>
<dbReference type="AlphaFoldDB" id="A0AAN7NDN6"/>
<gene>
    <name evidence="1" type="ORF">QYF61_002102</name>
</gene>
<evidence type="ECO:0000313" key="2">
    <source>
        <dbReference type="Proteomes" id="UP001333110"/>
    </source>
</evidence>
<organism evidence="1 2">
    <name type="scientific">Mycteria americana</name>
    <name type="common">Wood stork</name>
    <dbReference type="NCBI Taxonomy" id="33587"/>
    <lineage>
        <taxon>Eukaryota</taxon>
        <taxon>Metazoa</taxon>
        <taxon>Chordata</taxon>
        <taxon>Craniata</taxon>
        <taxon>Vertebrata</taxon>
        <taxon>Euteleostomi</taxon>
        <taxon>Archelosauria</taxon>
        <taxon>Archosauria</taxon>
        <taxon>Dinosauria</taxon>
        <taxon>Saurischia</taxon>
        <taxon>Theropoda</taxon>
        <taxon>Coelurosauria</taxon>
        <taxon>Aves</taxon>
        <taxon>Neognathae</taxon>
        <taxon>Neoaves</taxon>
        <taxon>Aequornithes</taxon>
        <taxon>Ciconiiformes</taxon>
        <taxon>Ciconiidae</taxon>
        <taxon>Mycteria</taxon>
    </lineage>
</organism>
<sequence length="137" mass="14958">MLWADWLESSFAEKNIGVPVDNKLTTSQQCILTGRKANIILGYVRRSIASSSRKVILSLCSALVRPHLEYCVKVWAPQYKKETDFLCSVSAQEKAFYCEGGQTLEQVAQAGCGVSILGYIQNPTGRGAEQTALADPA</sequence>
<comment type="caution">
    <text evidence="1">The sequence shown here is derived from an EMBL/GenBank/DDBJ whole genome shotgun (WGS) entry which is preliminary data.</text>
</comment>
<evidence type="ECO:0000313" key="1">
    <source>
        <dbReference type="EMBL" id="KAK4809646.1"/>
    </source>
</evidence>